<feature type="compositionally biased region" description="Low complexity" evidence="1">
    <location>
        <begin position="21"/>
        <end position="52"/>
    </location>
</feature>
<reference evidence="4" key="2">
    <citation type="submission" date="2019-09" db="UniProtKB">
        <authorList>
            <consortium name="WormBaseParasite"/>
        </authorList>
    </citation>
    <scope>IDENTIFICATION</scope>
</reference>
<evidence type="ECO:0000313" key="4">
    <source>
        <dbReference type="WBParaSite" id="HPBE_0001953101-mRNA-1"/>
    </source>
</evidence>
<feature type="compositionally biased region" description="Basic and acidic residues" evidence="1">
    <location>
        <begin position="109"/>
        <end position="119"/>
    </location>
</feature>
<evidence type="ECO:0000313" key="2">
    <source>
        <dbReference type="EMBL" id="VDP15417.1"/>
    </source>
</evidence>
<dbReference type="EMBL" id="UZAH01031429">
    <property type="protein sequence ID" value="VDP15417.1"/>
    <property type="molecule type" value="Genomic_DNA"/>
</dbReference>
<name>A0A183GBP3_HELPZ</name>
<dbReference type="WBParaSite" id="HPBE_0001953101-mRNA-1">
    <property type="protein sequence ID" value="HPBE_0001953101-mRNA-1"/>
    <property type="gene ID" value="HPBE_0001953101"/>
</dbReference>
<protein>
    <submittedName>
        <fullName evidence="4">DUF4819 domain-containing protein</fullName>
    </submittedName>
</protein>
<organism evidence="3 4">
    <name type="scientific">Heligmosomoides polygyrus</name>
    <name type="common">Parasitic roundworm</name>
    <dbReference type="NCBI Taxonomy" id="6339"/>
    <lineage>
        <taxon>Eukaryota</taxon>
        <taxon>Metazoa</taxon>
        <taxon>Ecdysozoa</taxon>
        <taxon>Nematoda</taxon>
        <taxon>Chromadorea</taxon>
        <taxon>Rhabditida</taxon>
        <taxon>Rhabditina</taxon>
        <taxon>Rhabditomorpha</taxon>
        <taxon>Strongyloidea</taxon>
        <taxon>Heligmosomidae</taxon>
        <taxon>Heligmosomoides</taxon>
    </lineage>
</organism>
<gene>
    <name evidence="2" type="ORF">HPBE_LOCUS19530</name>
</gene>
<dbReference type="Proteomes" id="UP000050761">
    <property type="component" value="Unassembled WGS sequence"/>
</dbReference>
<feature type="compositionally biased region" description="Polar residues" evidence="1">
    <location>
        <begin position="62"/>
        <end position="99"/>
    </location>
</feature>
<dbReference type="AlphaFoldDB" id="A0A183GBP3"/>
<keyword evidence="3" id="KW-1185">Reference proteome</keyword>
<evidence type="ECO:0000313" key="3">
    <source>
        <dbReference type="Proteomes" id="UP000050761"/>
    </source>
</evidence>
<feature type="compositionally biased region" description="Polar residues" evidence="1">
    <location>
        <begin position="120"/>
        <end position="131"/>
    </location>
</feature>
<sequence length="365" mass="39922">MPAKVTTTLTSMGQSSAAKETVTVVSATSPITTPSSTGPTTRTSATPTTRQTMRQTLPPDASSRSTPIEATLQTLPTPQARISTSLPPQTPQRIQGSPSTNPPVTAPTEDTRPLTKRVDTPTSIPQPSGDTITHVDIGSDKHLEATTQSTYFQSTGSTTVRNPITYNPWEIPVVLPPIPDIISEEYDLDSSPIHFVPRDEEETQISDSIHKTLAEVLFNLGKSIAVPIHLLTASPSPTEEVDETFDDVDAIENEVLVTPYNASHWKKQIREAMPPPYELFGNEDPSIKNDNPPRARTEHAVAIPPGNFIFRHIFNDVCLHQEFKLQQLEVLSVTNPTWAARIFLSRKDVSARRVVDGLAVTDANK</sequence>
<feature type="region of interest" description="Disordered" evidence="1">
    <location>
        <begin position="1"/>
        <end position="133"/>
    </location>
</feature>
<feature type="compositionally biased region" description="Polar residues" evidence="1">
    <location>
        <begin position="1"/>
        <end position="18"/>
    </location>
</feature>
<evidence type="ECO:0000256" key="1">
    <source>
        <dbReference type="SAM" id="MobiDB-lite"/>
    </source>
</evidence>
<proteinExistence type="predicted"/>
<reference evidence="2 3" key="1">
    <citation type="submission" date="2018-11" db="EMBL/GenBank/DDBJ databases">
        <authorList>
            <consortium name="Pathogen Informatics"/>
        </authorList>
    </citation>
    <scope>NUCLEOTIDE SEQUENCE [LARGE SCALE GENOMIC DNA]</scope>
</reference>
<accession>A0A3P8AME1</accession>
<accession>A0A183GBP3</accession>